<dbReference type="GO" id="GO:0005840">
    <property type="term" value="C:ribosome"/>
    <property type="evidence" value="ECO:0007669"/>
    <property type="project" value="UniProtKB-KW"/>
</dbReference>
<comment type="similarity">
    <text evidence="1">Belongs to the bacterial ribosomal protein bS21 family.</text>
</comment>
<dbReference type="InterPro" id="IPR001911">
    <property type="entry name" value="Ribosomal_bS21"/>
</dbReference>
<comment type="caution">
    <text evidence="5">The sequence shown here is derived from an EMBL/GenBank/DDBJ whole genome shotgun (WGS) entry which is preliminary data.</text>
</comment>
<keyword evidence="2 5" id="KW-0689">Ribosomal protein</keyword>
<dbReference type="Pfam" id="PF01165">
    <property type="entry name" value="Ribosomal_S21"/>
    <property type="match status" value="1"/>
</dbReference>
<dbReference type="GO" id="GO:0003735">
    <property type="term" value="F:structural constituent of ribosome"/>
    <property type="evidence" value="ECO:0007669"/>
    <property type="project" value="InterPro"/>
</dbReference>
<dbReference type="Proteomes" id="UP000177042">
    <property type="component" value="Unassembled WGS sequence"/>
</dbReference>
<reference evidence="5 6" key="1">
    <citation type="journal article" date="2016" name="Nat. Commun.">
        <title>Thousands of microbial genomes shed light on interconnected biogeochemical processes in an aquifer system.</title>
        <authorList>
            <person name="Anantharaman K."/>
            <person name="Brown C.T."/>
            <person name="Hug L.A."/>
            <person name="Sharon I."/>
            <person name="Castelle C.J."/>
            <person name="Probst A.J."/>
            <person name="Thomas B.C."/>
            <person name="Singh A."/>
            <person name="Wilkins M.J."/>
            <person name="Karaoz U."/>
            <person name="Brodie E.L."/>
            <person name="Williams K.H."/>
            <person name="Hubbard S.S."/>
            <person name="Banfield J.F."/>
        </authorList>
    </citation>
    <scope>NUCLEOTIDE SEQUENCE [LARGE SCALE GENOMIC DNA]</scope>
</reference>
<dbReference type="GO" id="GO:0006412">
    <property type="term" value="P:translation"/>
    <property type="evidence" value="ECO:0007669"/>
    <property type="project" value="InterPro"/>
</dbReference>
<dbReference type="NCBIfam" id="TIGR00030">
    <property type="entry name" value="S21p"/>
    <property type="match status" value="1"/>
</dbReference>
<evidence type="ECO:0000256" key="3">
    <source>
        <dbReference type="ARBA" id="ARBA00023274"/>
    </source>
</evidence>
<dbReference type="AlphaFoldDB" id="A0A1F5JDQ6"/>
<proteinExistence type="inferred from homology"/>
<evidence type="ECO:0000256" key="4">
    <source>
        <dbReference type="ARBA" id="ARBA00035135"/>
    </source>
</evidence>
<name>A0A1F5JDQ6_9BACT</name>
<evidence type="ECO:0000313" key="6">
    <source>
        <dbReference type="Proteomes" id="UP000177042"/>
    </source>
</evidence>
<dbReference type="GO" id="GO:1990904">
    <property type="term" value="C:ribonucleoprotein complex"/>
    <property type="evidence" value="ECO:0007669"/>
    <property type="project" value="UniProtKB-KW"/>
</dbReference>
<protein>
    <recommendedName>
        <fullName evidence="4">Small ribosomal subunit protein bS21</fullName>
    </recommendedName>
</protein>
<evidence type="ECO:0000313" key="5">
    <source>
        <dbReference type="EMBL" id="OGE26774.1"/>
    </source>
</evidence>
<sequence>MSIIVRANPGDSTDAVIRKFQKKVVAEGLVQEIRDRSVYKKPSQKRQEYLAERRRKIMRARRYSS</sequence>
<evidence type="ECO:0000256" key="2">
    <source>
        <dbReference type="ARBA" id="ARBA00022980"/>
    </source>
</evidence>
<gene>
    <name evidence="5" type="ORF">A3C26_03215</name>
</gene>
<dbReference type="EMBL" id="MFCX01000003">
    <property type="protein sequence ID" value="OGE26774.1"/>
    <property type="molecule type" value="Genomic_DNA"/>
</dbReference>
<keyword evidence="3" id="KW-0687">Ribonucleoprotein</keyword>
<dbReference type="InterPro" id="IPR038380">
    <property type="entry name" value="Ribosomal_bS21_sf"/>
</dbReference>
<evidence type="ECO:0000256" key="1">
    <source>
        <dbReference type="ARBA" id="ARBA00006640"/>
    </source>
</evidence>
<accession>A0A1F5JDQ6</accession>
<organism evidence="5 6">
    <name type="scientific">Candidatus Daviesbacteria bacterium RIFCSPHIGHO2_02_FULL_39_12</name>
    <dbReference type="NCBI Taxonomy" id="1797770"/>
    <lineage>
        <taxon>Bacteria</taxon>
        <taxon>Candidatus Daviesiibacteriota</taxon>
    </lineage>
</organism>
<dbReference type="Gene3D" id="1.20.5.1150">
    <property type="entry name" value="Ribosomal protein S8"/>
    <property type="match status" value="1"/>
</dbReference>